<dbReference type="Proteomes" id="UP000070250">
    <property type="component" value="Chromosome"/>
</dbReference>
<proteinExistence type="predicted"/>
<dbReference type="SUPFAM" id="SSF51735">
    <property type="entry name" value="NAD(P)-binding Rossmann-fold domains"/>
    <property type="match status" value="1"/>
</dbReference>
<dbReference type="FunFam" id="3.40.50.720:FF:000121">
    <property type="entry name" value="Prostaglandin reductase 2"/>
    <property type="match status" value="1"/>
</dbReference>
<gene>
    <name evidence="4" type="ORF">ACG33_10650</name>
</gene>
<dbReference type="Gene3D" id="3.90.180.10">
    <property type="entry name" value="Medium-chain alcohol dehydrogenases, catalytic domain"/>
    <property type="match status" value="1"/>
</dbReference>
<dbReference type="PATRIC" id="fig|465721.4.peg.2262"/>
<keyword evidence="1" id="KW-0560">Oxidoreductase</keyword>
<dbReference type="CDD" id="cd05288">
    <property type="entry name" value="PGDH"/>
    <property type="match status" value="1"/>
</dbReference>
<evidence type="ECO:0000259" key="3">
    <source>
        <dbReference type="Pfam" id="PF16884"/>
    </source>
</evidence>
<dbReference type="InterPro" id="IPR041694">
    <property type="entry name" value="ADH_N_2"/>
</dbReference>
<dbReference type="AlphaFoldDB" id="A0A127FD68"/>
<dbReference type="EMBL" id="CP011971">
    <property type="protein sequence ID" value="AMN47549.1"/>
    <property type="molecule type" value="Genomic_DNA"/>
</dbReference>
<dbReference type="InterPro" id="IPR036291">
    <property type="entry name" value="NAD(P)-bd_dom_sf"/>
</dbReference>
<evidence type="ECO:0000313" key="4">
    <source>
        <dbReference type="EMBL" id="AMN47549.1"/>
    </source>
</evidence>
<feature type="domain" description="Alcohol dehydrogenase-like C-terminal" evidence="2">
    <location>
        <begin position="160"/>
        <end position="290"/>
    </location>
</feature>
<dbReference type="Gene3D" id="3.40.50.720">
    <property type="entry name" value="NAD(P)-binding Rossmann-like Domain"/>
    <property type="match status" value="1"/>
</dbReference>
<name>A0A127FD68_STEDE</name>
<dbReference type="GO" id="GO:0016628">
    <property type="term" value="F:oxidoreductase activity, acting on the CH-CH group of donors, NAD or NADP as acceptor"/>
    <property type="evidence" value="ECO:0007669"/>
    <property type="project" value="InterPro"/>
</dbReference>
<dbReference type="Pfam" id="PF16884">
    <property type="entry name" value="ADH_N_2"/>
    <property type="match status" value="1"/>
</dbReference>
<keyword evidence="5" id="KW-1185">Reference proteome</keyword>
<dbReference type="PANTHER" id="PTHR43205">
    <property type="entry name" value="PROSTAGLANDIN REDUCTASE"/>
    <property type="match status" value="1"/>
</dbReference>
<dbReference type="SUPFAM" id="SSF50129">
    <property type="entry name" value="GroES-like"/>
    <property type="match status" value="1"/>
</dbReference>
<dbReference type="RefSeq" id="WP_210399016.1">
    <property type="nucleotide sequence ID" value="NZ_CP011971.1"/>
</dbReference>
<dbReference type="Pfam" id="PF00107">
    <property type="entry name" value="ADH_zinc_N"/>
    <property type="match status" value="1"/>
</dbReference>
<dbReference type="InterPro" id="IPR045010">
    <property type="entry name" value="MDR_fam"/>
</dbReference>
<evidence type="ECO:0000313" key="5">
    <source>
        <dbReference type="Proteomes" id="UP000070250"/>
    </source>
</evidence>
<protein>
    <submittedName>
        <fullName evidence="4">Zinc-containing alcohol dehydrogenase</fullName>
    </submittedName>
</protein>
<dbReference type="InterPro" id="IPR011032">
    <property type="entry name" value="GroES-like_sf"/>
</dbReference>
<dbReference type="STRING" id="465721.ACG33_10650"/>
<evidence type="ECO:0000256" key="1">
    <source>
        <dbReference type="ARBA" id="ARBA00023002"/>
    </source>
</evidence>
<dbReference type="PANTHER" id="PTHR43205:SF7">
    <property type="entry name" value="PROSTAGLANDIN REDUCTASE 1"/>
    <property type="match status" value="1"/>
</dbReference>
<sequence>MSETNTQWNLISRPEGEARREHFEVVQRPKPVPGPGEILVRNIYLFVPPSMRLWMNEKESYFPPQPLGQPMMGITLGIVEKSTVADLPAGTYVNGMGGWQQWYLASADQLQAVHPHPRVPLAAYRTVLEAQGLTAYCGLTEIGQPKPGDTLVVTSAAGSVGSLVCQIGRKLGLRVVGIAGGAEKCRWLLDYCGVAGAIDYRAEDVGARLDALCPQGIDVVFENVGGPVMDLILDRINTGARIALSGLIASYNAATVQSTRSLMQLVNKSARMEGFLVLNFLHRGPEVIAKLQDWILDGSLQYQMEILDGLDRVLEAMSRVFHGQNHGVQLVRISPEQ</sequence>
<organism evidence="4 5">
    <name type="scientific">Steroidobacter denitrificans</name>
    <dbReference type="NCBI Taxonomy" id="465721"/>
    <lineage>
        <taxon>Bacteria</taxon>
        <taxon>Pseudomonadati</taxon>
        <taxon>Pseudomonadota</taxon>
        <taxon>Gammaproteobacteria</taxon>
        <taxon>Steroidobacterales</taxon>
        <taxon>Steroidobacteraceae</taxon>
        <taxon>Steroidobacter</taxon>
    </lineage>
</organism>
<dbReference type="InterPro" id="IPR013149">
    <property type="entry name" value="ADH-like_C"/>
</dbReference>
<accession>A0A127FD68</accession>
<dbReference type="KEGG" id="sdf:ACG33_10650"/>
<feature type="domain" description="Oxidoreductase N-terminal" evidence="3">
    <location>
        <begin position="7"/>
        <end position="113"/>
    </location>
</feature>
<evidence type="ECO:0000259" key="2">
    <source>
        <dbReference type="Pfam" id="PF00107"/>
    </source>
</evidence>
<reference evidence="4 5" key="1">
    <citation type="submission" date="2015-06" db="EMBL/GenBank/DDBJ databases">
        <title>A Comprehensive Approach to Explore the Metabolic and Phylogenetic Diversity of Bacterial Steroid Degradation in the Environment: Testosterone as an Example.</title>
        <authorList>
            <person name="Yang F.-C."/>
            <person name="Chen Y.-L."/>
            <person name="Yu C.-P."/>
            <person name="Tang S.-L."/>
            <person name="Wang P.-H."/>
            <person name="Ismail W."/>
            <person name="Wang C.-H."/>
            <person name="Yang C.-Y."/>
            <person name="Chiang Y.-R."/>
        </authorList>
    </citation>
    <scope>NUCLEOTIDE SEQUENCE [LARGE SCALE GENOMIC DNA]</scope>
    <source>
        <strain evidence="4 5">DSM 18526</strain>
    </source>
</reference>